<protein>
    <submittedName>
        <fullName evidence="2">Uncharacterized protein</fullName>
    </submittedName>
</protein>
<gene>
    <name evidence="2" type="ORF">K756_09695</name>
</gene>
<proteinExistence type="predicted"/>
<dbReference type="Proteomes" id="UP000014672">
    <property type="component" value="Chromosome"/>
</dbReference>
<dbReference type="KEGG" id="hpaz:K756_09695"/>
<name>A0A806JHQ2_GLAPU</name>
<reference evidence="2 3" key="1">
    <citation type="journal article" date="2013" name="PLoS ONE">
        <title>Complete Genome Analysis of a Haemophilus parasuis Serovar 12 Strain from China.</title>
        <authorList>
            <person name="Li Y."/>
            <person name="Kwok A.H."/>
            <person name="Jiang J."/>
            <person name="Zou Y."/>
            <person name="Zheng F."/>
            <person name="Chen P."/>
            <person name="Hou C."/>
            <person name="Leung F.C."/>
            <person name="Jiang P."/>
        </authorList>
    </citation>
    <scope>NUCLEOTIDE SEQUENCE [LARGE SCALE GENOMIC DNA]</scope>
    <source>
        <strain evidence="2 3">ZJ0906</strain>
    </source>
</reference>
<evidence type="ECO:0000313" key="3">
    <source>
        <dbReference type="Proteomes" id="UP000014672"/>
    </source>
</evidence>
<evidence type="ECO:0000256" key="1">
    <source>
        <dbReference type="SAM" id="SignalP"/>
    </source>
</evidence>
<sequence>MKKLLFLLGLLTFNANATEVKIFKEYSYDMHKLDFQKKFWNFGECQFSMGENKLCAERGFENLYGIPFNITVYFDNDRTKTILLKTPDPINKKTYLELFRGMIKSGFELYEIKDQDSALNLYEEIFNGRLKDFGPSADAKLDKLEAEEKENKTLSQILCKHPFQLNGDRLGDHQNQS</sequence>
<accession>A0A806JHQ2</accession>
<evidence type="ECO:0000313" key="2">
    <source>
        <dbReference type="EMBL" id="AGO17050.1"/>
    </source>
</evidence>
<organism evidence="2 3">
    <name type="scientific">Glaesserella parasuis ZJ0906</name>
    <dbReference type="NCBI Taxonomy" id="1322346"/>
    <lineage>
        <taxon>Bacteria</taxon>
        <taxon>Pseudomonadati</taxon>
        <taxon>Pseudomonadota</taxon>
        <taxon>Gammaproteobacteria</taxon>
        <taxon>Pasteurellales</taxon>
        <taxon>Pasteurellaceae</taxon>
        <taxon>Glaesserella</taxon>
    </lineage>
</organism>
<dbReference type="AlphaFoldDB" id="A0A806JHQ2"/>
<keyword evidence="1" id="KW-0732">Signal</keyword>
<feature type="signal peptide" evidence="1">
    <location>
        <begin position="1"/>
        <end position="17"/>
    </location>
</feature>
<dbReference type="EMBL" id="CP005384">
    <property type="protein sequence ID" value="AGO17050.1"/>
    <property type="molecule type" value="Genomic_DNA"/>
</dbReference>
<feature type="chain" id="PRO_5032994055" evidence="1">
    <location>
        <begin position="18"/>
        <end position="177"/>
    </location>
</feature>